<evidence type="ECO:0000313" key="4">
    <source>
        <dbReference type="EMBL" id="KQH87736.1"/>
    </source>
</evidence>
<gene>
    <name evidence="4" type="ORF">AMR76_00070</name>
</gene>
<sequence length="206" mass="22808" precursor="true">MNTIKSLSCLLAIVFSASAAAKVTLNIPDSIDLLVVNGAKPQSSGSIFSSTKSVEMDDGQQQIVFRYNPYFTQGNDRIGVESDVVIAKFTATDKTLDFDMPQYRNADDAQNNIKAMEWALRDQQGNAVGLEQDRLIKQGMQIGRDYKQETFEYNLQGGPAAIATAFIKPSKEGSAGDTTAEEMLHFWYNKADPQTQARFKAYVNQK</sequence>
<dbReference type="EMBL" id="LKHS01000001">
    <property type="protein sequence ID" value="KQH87736.1"/>
    <property type="molecule type" value="Genomic_DNA"/>
</dbReference>
<name>A0A0Q2V4N4_VIBFU</name>
<dbReference type="NCBIfam" id="NF003383">
    <property type="entry name" value="PRK04517.1"/>
    <property type="match status" value="1"/>
</dbReference>
<dbReference type="HAMAP" id="MF_00789">
    <property type="entry name" value="UPF0319"/>
    <property type="match status" value="1"/>
</dbReference>
<dbReference type="Pfam" id="PF09829">
    <property type="entry name" value="DUF2057"/>
    <property type="match status" value="1"/>
</dbReference>
<dbReference type="PANTHER" id="PTHR38108:SF1">
    <property type="entry name" value="UPF0319 PROTEIN YCCT"/>
    <property type="match status" value="1"/>
</dbReference>
<keyword evidence="5" id="KW-1185">Reference proteome</keyword>
<comment type="caution">
    <text evidence="4">The sequence shown here is derived from an EMBL/GenBank/DDBJ whole genome shotgun (WGS) entry which is preliminary data.</text>
</comment>
<evidence type="ECO:0000256" key="1">
    <source>
        <dbReference type="ARBA" id="ARBA00008490"/>
    </source>
</evidence>
<dbReference type="RefSeq" id="WP_055464892.1">
    <property type="nucleotide sequence ID" value="NZ_CP119522.1"/>
</dbReference>
<evidence type="ECO:0000313" key="5">
    <source>
        <dbReference type="Proteomes" id="UP000051221"/>
    </source>
</evidence>
<accession>A0A0Q2V4N4</accession>
<feature type="chain" id="PRO_5008993911" description="UPF0319 protein AMR76_00070" evidence="3">
    <location>
        <begin position="22"/>
        <end position="206"/>
    </location>
</feature>
<dbReference type="FunCoup" id="A0A0Q2V4N4">
    <property type="interactions" value="94"/>
</dbReference>
<keyword evidence="2 3" id="KW-0732">Signal</keyword>
<dbReference type="InParanoid" id="A0A0Q2V4N4"/>
<reference evidence="4 5" key="1">
    <citation type="submission" date="2015-08" db="EMBL/GenBank/DDBJ databases">
        <title>Antibacterial properties of a collection of Vibrionaceae strains.</title>
        <authorList>
            <person name="Giubergia S."/>
        </authorList>
    </citation>
    <scope>NUCLEOTIDE SEQUENCE [LARGE SCALE GENOMIC DNA]</scope>
    <source>
        <strain evidence="4 5">S0821</strain>
    </source>
</reference>
<comment type="similarity">
    <text evidence="1 3">Belongs to the UPF0319 family.</text>
</comment>
<dbReference type="InterPro" id="IPR018635">
    <property type="entry name" value="UPF0319"/>
</dbReference>
<feature type="signal peptide" evidence="3">
    <location>
        <begin position="1"/>
        <end position="21"/>
    </location>
</feature>
<evidence type="ECO:0000256" key="2">
    <source>
        <dbReference type="ARBA" id="ARBA00022729"/>
    </source>
</evidence>
<evidence type="ECO:0000256" key="3">
    <source>
        <dbReference type="HAMAP-Rule" id="MF_00789"/>
    </source>
</evidence>
<organism evidence="4 5">
    <name type="scientific">Vibrio furnissii</name>
    <dbReference type="NCBI Taxonomy" id="29494"/>
    <lineage>
        <taxon>Bacteria</taxon>
        <taxon>Pseudomonadati</taxon>
        <taxon>Pseudomonadota</taxon>
        <taxon>Gammaproteobacteria</taxon>
        <taxon>Vibrionales</taxon>
        <taxon>Vibrionaceae</taxon>
        <taxon>Vibrio</taxon>
    </lineage>
</organism>
<proteinExistence type="inferred from homology"/>
<dbReference type="Proteomes" id="UP000051221">
    <property type="component" value="Unassembled WGS sequence"/>
</dbReference>
<dbReference type="AlphaFoldDB" id="A0A0Q2V4N4"/>
<dbReference type="PANTHER" id="PTHR38108">
    <property type="entry name" value="UPF0319 PROTEIN YCCT"/>
    <property type="match status" value="1"/>
</dbReference>
<protein>
    <recommendedName>
        <fullName evidence="3">UPF0319 protein AMR76_00070</fullName>
    </recommendedName>
</protein>